<keyword evidence="1" id="KW-0732">Signal</keyword>
<dbReference type="GO" id="GO:0020037">
    <property type="term" value="F:heme binding"/>
    <property type="evidence" value="ECO:0007669"/>
    <property type="project" value="InterPro"/>
</dbReference>
<dbReference type="Proteomes" id="UP000070612">
    <property type="component" value="Unassembled WGS sequence"/>
</dbReference>
<dbReference type="NCBIfam" id="TIGR04529">
    <property type="entry name" value="MTB_hemophore"/>
    <property type="match status" value="1"/>
</dbReference>
<evidence type="ECO:0000256" key="1">
    <source>
        <dbReference type="SAM" id="SignalP"/>
    </source>
</evidence>
<name>A0A132PTH7_9MYCO</name>
<comment type="caution">
    <text evidence="2">The sequence shown here is derived from an EMBL/GenBank/DDBJ whole genome shotgun (WGS) entry which is preliminary data.</text>
</comment>
<evidence type="ECO:0000313" key="3">
    <source>
        <dbReference type="Proteomes" id="UP000070612"/>
    </source>
</evidence>
<protein>
    <recommendedName>
        <fullName evidence="4">Hemophore-related protein</fullName>
    </recommendedName>
</protein>
<accession>A0A132PTH7</accession>
<reference evidence="2 3" key="1">
    <citation type="submission" date="2015-07" db="EMBL/GenBank/DDBJ databases">
        <title>A draft genome sequence of Mycobacterium wolinskyi.</title>
        <authorList>
            <person name="de Man T.J."/>
            <person name="Perry K.A."/>
            <person name="Coulliette A.D."/>
            <person name="Jensen B."/>
            <person name="Toney N.C."/>
            <person name="Limbago B.M."/>
            <person name="Noble-Wang J."/>
        </authorList>
    </citation>
    <scope>NUCLEOTIDE SEQUENCE [LARGE SCALE GENOMIC DNA]</scope>
    <source>
        <strain evidence="2 3">CDC_01</strain>
    </source>
</reference>
<keyword evidence="3" id="KW-1185">Reference proteome</keyword>
<dbReference type="EMBL" id="LGTW01000002">
    <property type="protein sequence ID" value="KWX25649.1"/>
    <property type="molecule type" value="Genomic_DNA"/>
</dbReference>
<dbReference type="InterPro" id="IPR032407">
    <property type="entry name" value="MHB"/>
</dbReference>
<organism evidence="2 3">
    <name type="scientific">Mycolicibacterium wolinskyi</name>
    <dbReference type="NCBI Taxonomy" id="59750"/>
    <lineage>
        <taxon>Bacteria</taxon>
        <taxon>Bacillati</taxon>
        <taxon>Actinomycetota</taxon>
        <taxon>Actinomycetes</taxon>
        <taxon>Mycobacteriales</taxon>
        <taxon>Mycobacteriaceae</taxon>
        <taxon>Mycolicibacterium</taxon>
    </lineage>
</organism>
<dbReference type="AlphaFoldDB" id="A0A132PTH7"/>
<sequence length="117" mass="12806">MTLVASSCIALMGLSTGVAAAKPLDPVINTTCNYDQIVAALRVEAPELAGVLDANPEAQAKLHELVALSPDQRRQRIDQRLAANPDWRTTLDQKRATPQGQEKEKMLLRVAQTCHNY</sequence>
<dbReference type="PATRIC" id="fig|59750.3.peg.2465"/>
<proteinExistence type="predicted"/>
<evidence type="ECO:0008006" key="4">
    <source>
        <dbReference type="Google" id="ProtNLM"/>
    </source>
</evidence>
<feature type="chain" id="PRO_5038762358" description="Hemophore-related protein" evidence="1">
    <location>
        <begin position="21"/>
        <end position="117"/>
    </location>
</feature>
<evidence type="ECO:0000313" key="2">
    <source>
        <dbReference type="EMBL" id="KWX25649.1"/>
    </source>
</evidence>
<gene>
    <name evidence="2" type="ORF">AFM11_02985</name>
</gene>
<feature type="signal peptide" evidence="1">
    <location>
        <begin position="1"/>
        <end position="20"/>
    </location>
</feature>